<evidence type="ECO:0000313" key="2">
    <source>
        <dbReference type="Proteomes" id="UP000297890"/>
    </source>
</evidence>
<dbReference type="Pfam" id="PF04364">
    <property type="entry name" value="DNA_pol3_chi"/>
    <property type="match status" value="1"/>
</dbReference>
<dbReference type="GO" id="GO:0003677">
    <property type="term" value="F:DNA binding"/>
    <property type="evidence" value="ECO:0007669"/>
    <property type="project" value="InterPro"/>
</dbReference>
<organism evidence="1 2">
    <name type="scientific">Candidatus Macondimonas diazotrophica</name>
    <dbReference type="NCBI Taxonomy" id="2305248"/>
    <lineage>
        <taxon>Bacteria</taxon>
        <taxon>Pseudomonadati</taxon>
        <taxon>Pseudomonadota</taxon>
        <taxon>Gammaproteobacteria</taxon>
        <taxon>Chromatiales</taxon>
        <taxon>Ectothiorhodospiraceae</taxon>
        <taxon>Candidatus Macondimonas</taxon>
    </lineage>
</organism>
<reference evidence="1 2" key="1">
    <citation type="journal article" date="2019" name="ISME J.">
        <title>Candidatus Macondimonas diazotrophica, a novel gammaproteobacterial genus dominating crude-oil-contaminated coastal sediments.</title>
        <authorList>
            <person name="Karthikeyan S."/>
            <person name="Konstantinidis K."/>
        </authorList>
    </citation>
    <scope>NUCLEOTIDE SEQUENCE [LARGE SCALE GENOMIC DNA]</scope>
    <source>
        <strain evidence="1 2">KTK01</strain>
    </source>
</reference>
<dbReference type="GO" id="GO:0003887">
    <property type="term" value="F:DNA-directed DNA polymerase activity"/>
    <property type="evidence" value="ECO:0007669"/>
    <property type="project" value="InterPro"/>
</dbReference>
<dbReference type="RefSeq" id="WP_135281974.1">
    <property type="nucleotide sequence ID" value="NZ_SRIO01000009.1"/>
</dbReference>
<proteinExistence type="predicted"/>
<dbReference type="PANTHER" id="PTHR38767:SF1">
    <property type="entry name" value="DNA POLYMERASE III SUBUNIT CHI"/>
    <property type="match status" value="1"/>
</dbReference>
<dbReference type="GO" id="GO:0032298">
    <property type="term" value="P:positive regulation of DNA-templated DNA replication initiation"/>
    <property type="evidence" value="ECO:0007669"/>
    <property type="project" value="TreeGrafter"/>
</dbReference>
<gene>
    <name evidence="1" type="ORF">E4680_08300</name>
</gene>
<comment type="caution">
    <text evidence="1">The sequence shown here is derived from an EMBL/GenBank/DDBJ whole genome shotgun (WGS) entry which is preliminary data.</text>
</comment>
<dbReference type="PANTHER" id="PTHR38767">
    <property type="entry name" value="DNA POLYMERASE III SUBUNIT CHI"/>
    <property type="match status" value="1"/>
</dbReference>
<dbReference type="Proteomes" id="UP000297890">
    <property type="component" value="Unassembled WGS sequence"/>
</dbReference>
<dbReference type="InterPro" id="IPR007459">
    <property type="entry name" value="DNA_pol3_chi"/>
</dbReference>
<dbReference type="OrthoDB" id="5297568at2"/>
<name>A0A4Z0FAM6_9GAMM</name>
<sequence>MTRVGFYLLPEGSPDDIRHTACRLIDKAYRQGLGIYVHTPCAESLADMDELLWTFRQGSFVPHIPVAQEDGISPVLLGCTPEPPNRLSDVLVNLTDTVPLFFSRFERVVELIGADDAQRAAGRDRYRFYRDRGYSLQTHTLAV</sequence>
<dbReference type="SUPFAM" id="SSF102400">
    <property type="entry name" value="DNA polymerase III chi subunit"/>
    <property type="match status" value="1"/>
</dbReference>
<dbReference type="InterPro" id="IPR036768">
    <property type="entry name" value="PolIII_chi_sf"/>
</dbReference>
<evidence type="ECO:0000313" key="1">
    <source>
        <dbReference type="EMBL" id="TFZ82499.1"/>
    </source>
</evidence>
<dbReference type="AlphaFoldDB" id="A0A4Z0FAM6"/>
<dbReference type="Gene3D" id="3.40.50.10110">
    <property type="entry name" value="DNA polymerase III subunit chi"/>
    <property type="match status" value="1"/>
</dbReference>
<protein>
    <submittedName>
        <fullName evidence="1">DNA polymerase III subunit chi</fullName>
    </submittedName>
</protein>
<dbReference type="EMBL" id="SRIO01000009">
    <property type="protein sequence ID" value="TFZ82499.1"/>
    <property type="molecule type" value="Genomic_DNA"/>
</dbReference>
<accession>A0A4Z0FAM6</accession>
<dbReference type="GO" id="GO:0006260">
    <property type="term" value="P:DNA replication"/>
    <property type="evidence" value="ECO:0007669"/>
    <property type="project" value="InterPro"/>
</dbReference>
<keyword evidence="2" id="KW-1185">Reference proteome</keyword>